<organism evidence="2 3">
    <name type="scientific">Streptococcus mitis</name>
    <dbReference type="NCBI Taxonomy" id="28037"/>
    <lineage>
        <taxon>Bacteria</taxon>
        <taxon>Bacillati</taxon>
        <taxon>Bacillota</taxon>
        <taxon>Bacilli</taxon>
        <taxon>Lactobacillales</taxon>
        <taxon>Streptococcaceae</taxon>
        <taxon>Streptococcus</taxon>
        <taxon>Streptococcus mitis group</taxon>
    </lineage>
</organism>
<dbReference type="RefSeq" id="WP_125450343.1">
    <property type="nucleotide sequence ID" value="NZ_RJNS01000003.1"/>
</dbReference>
<protein>
    <submittedName>
        <fullName evidence="2">Exonuclease V subunit alpha</fullName>
    </submittedName>
</protein>
<dbReference type="SUPFAM" id="SSF52540">
    <property type="entry name" value="P-loop containing nucleoside triphosphate hydrolases"/>
    <property type="match status" value="1"/>
</dbReference>
<proteinExistence type="predicted"/>
<dbReference type="GO" id="GO:0004527">
    <property type="term" value="F:exonuclease activity"/>
    <property type="evidence" value="ECO:0007669"/>
    <property type="project" value="UniProtKB-KW"/>
</dbReference>
<feature type="domain" description="UvrD-like helicase C-terminal" evidence="1">
    <location>
        <begin position="834"/>
        <end position="880"/>
    </location>
</feature>
<comment type="caution">
    <text evidence="2">The sequence shown here is derived from an EMBL/GenBank/DDBJ whole genome shotgun (WGS) entry which is preliminary data.</text>
</comment>
<keyword evidence="2" id="KW-0269">Exonuclease</keyword>
<dbReference type="InterPro" id="IPR027417">
    <property type="entry name" value="P-loop_NTPase"/>
</dbReference>
<accession>A0A428CR31</accession>
<keyword evidence="2" id="KW-0378">Hydrolase</keyword>
<reference evidence="2 3" key="1">
    <citation type="submission" date="2018-11" db="EMBL/GenBank/DDBJ databases">
        <title>Species Designations Belie Phenotypic and Genotypic Heterogeneity in Oral Streptococci.</title>
        <authorList>
            <person name="Velsko I."/>
        </authorList>
    </citation>
    <scope>NUCLEOTIDE SEQUENCE [LARGE SCALE GENOMIC DNA]</scope>
    <source>
        <strain evidence="2 3">BCA11</strain>
    </source>
</reference>
<dbReference type="Gene3D" id="3.40.50.300">
    <property type="entry name" value="P-loop containing nucleotide triphosphate hydrolases"/>
    <property type="match status" value="2"/>
</dbReference>
<dbReference type="Pfam" id="PF13538">
    <property type="entry name" value="UvrD_C_2"/>
    <property type="match status" value="1"/>
</dbReference>
<sequence>MKIDKHIVDINENICKNIEQMNMSGERGFSSQNIMNALRNFVEHIAVKIYNHDKNVDLEWNYQSIDLSIKYINGNSNYIFLRKIHRFLQKSASHYTLDENNSERLLLKYYEYMLKIKKFLLTNYEFEVLENLEKFPLYTDTMSEEYYAKIADVIDNPKYPITESERYYIQKIKPFFVNQNIYYEVTYTSTYGNCKKSERITAYTNKEIMSNYATKLYIRNEKISIYGSILTISVIADWDVAIRPCEFHSLSRILKIGRDEVKSSHSEYRILMAFLKKNQINLIDIIELNQELYQKTKAYVNQKSKVSYIFDILDNARMIIQANKPGSNILKYLLFHMNNEILKEQYFYDNHPYNKCEGGNIKLSGLRLKWGCIPFDEMPFCSSLINHNPKIYDLLTCIDDDGKDSEFLARLIKNNTEIHGKIYTSITELPEEYSERVEDLVGQYNRKIISKHAGRKLKIENGQVFISQYETDSLEVLNKLIDFSRGNNKNHAQSVERWLEKNEHNIDDAFKKEKLTSLFSDSAVALIYGSAGTGKTYFINHIAQFFNSADKLFLSVTHTAVENLRRRISSSNCEFSTIQKIKYKTEIKCDILFVDECSMVSNSDMAKLLKKISCKFLVLVGDIFQIEAIQFGNWFELAKKTIKNEAIIELAIPYRTRDDGLIEVWNKVRNIEPDIMECLSRQDLNFPLDDSIFEKNHEDEIILSLNYDGIYGINNINRLLQASNPNQSIKWNSKFYKINDPIVFSESSRFNGVLYNNLKGIIRDIQVIENSDKIIFTIELLGVVLNGLDVSDSELELLESSDINNSVIRFSVDRYSSADEDIEDNSATVPFQVSYAISIHKAQGLEYESVKIVITNEVDEQINHNILYTAMTRTKKYLKLYWSPETENFVISNLKKKDINKDFNLLKMKL</sequence>
<dbReference type="AlphaFoldDB" id="A0A428CR31"/>
<keyword evidence="2" id="KW-0540">Nuclease</keyword>
<evidence type="ECO:0000313" key="3">
    <source>
        <dbReference type="Proteomes" id="UP000278970"/>
    </source>
</evidence>
<name>A0A428CR31_STRMT</name>
<evidence type="ECO:0000259" key="1">
    <source>
        <dbReference type="Pfam" id="PF13538"/>
    </source>
</evidence>
<gene>
    <name evidence="2" type="ORF">D8854_07090</name>
</gene>
<dbReference type="Pfam" id="PF13604">
    <property type="entry name" value="AAA_30"/>
    <property type="match status" value="1"/>
</dbReference>
<dbReference type="InterPro" id="IPR027785">
    <property type="entry name" value="UvrD-like_helicase_C"/>
</dbReference>
<dbReference type="OrthoDB" id="9763659at2"/>
<dbReference type="EMBL" id="RJNS01000003">
    <property type="protein sequence ID" value="RSI81904.1"/>
    <property type="molecule type" value="Genomic_DNA"/>
</dbReference>
<evidence type="ECO:0000313" key="2">
    <source>
        <dbReference type="EMBL" id="RSI81904.1"/>
    </source>
</evidence>
<dbReference type="CDD" id="cd18809">
    <property type="entry name" value="SF1_C_RecD"/>
    <property type="match status" value="1"/>
</dbReference>
<dbReference type="Proteomes" id="UP000278970">
    <property type="component" value="Unassembled WGS sequence"/>
</dbReference>